<dbReference type="GeneID" id="88222669"/>
<evidence type="ECO:0000313" key="2">
    <source>
        <dbReference type="Proteomes" id="UP001158598"/>
    </source>
</evidence>
<organism evidence="1 2">
    <name type="scientific">Methylococcus capsulatus</name>
    <dbReference type="NCBI Taxonomy" id="414"/>
    <lineage>
        <taxon>Bacteria</taxon>
        <taxon>Pseudomonadati</taxon>
        <taxon>Pseudomonadota</taxon>
        <taxon>Gammaproteobacteria</taxon>
        <taxon>Methylococcales</taxon>
        <taxon>Methylococcaceae</taxon>
        <taxon>Methylococcus</taxon>
    </lineage>
</organism>
<dbReference type="Proteomes" id="UP001158598">
    <property type="component" value="Chromosome"/>
</dbReference>
<dbReference type="Pfam" id="PF04351">
    <property type="entry name" value="PilP"/>
    <property type="match status" value="1"/>
</dbReference>
<dbReference type="RefSeq" id="WP_010959689.1">
    <property type="nucleotide sequence ID" value="NZ_CP079096.1"/>
</dbReference>
<sequence length="180" mass="19864">MMVRAKYAWAPAVLVCLSGCAEDELADLRSYVADVKARQKITIEPLPEIRTVSPFLFNPAGLHDPFKSIEKPDDAGTAAADNGIRPDLSRQKEQLESYELDTLRMVGTVRMSGIMWALVRAADGTIHRVRTGNHMGRNFGRITRISENGVELVEIVPDAQGGWLERITTMTLIEAGGDKK</sequence>
<dbReference type="PIRSF" id="PIRSF016481">
    <property type="entry name" value="Pilus_assembly_PilP"/>
    <property type="match status" value="1"/>
</dbReference>
<protein>
    <submittedName>
        <fullName evidence="1">Type IV pilus inner membrane component PilP</fullName>
    </submittedName>
</protein>
<proteinExistence type="predicted"/>
<dbReference type="EMBL" id="OX458332">
    <property type="protein sequence ID" value="CAI8772893.1"/>
    <property type="molecule type" value="Genomic_DNA"/>
</dbReference>
<dbReference type="AlphaFoldDB" id="A0AA35XZL4"/>
<accession>A0AA35XZL4</accession>
<gene>
    <name evidence="1" type="primary">pilP</name>
    <name evidence="1" type="ORF">MCNOR_1054</name>
</gene>
<reference evidence="1" key="1">
    <citation type="submission" date="2023-03" db="EMBL/GenBank/DDBJ databases">
        <authorList>
            <person name="Pearce D."/>
        </authorList>
    </citation>
    <scope>NUCLEOTIDE SEQUENCE</scope>
    <source>
        <strain evidence="1">Mc</strain>
    </source>
</reference>
<dbReference type="InterPro" id="IPR007446">
    <property type="entry name" value="PilP"/>
</dbReference>
<name>A0AA35XZL4_METCP</name>
<dbReference type="Gene3D" id="2.30.30.830">
    <property type="match status" value="1"/>
</dbReference>
<evidence type="ECO:0000313" key="1">
    <source>
        <dbReference type="EMBL" id="CAI8772893.1"/>
    </source>
</evidence>
<dbReference type="OMA" id="SGCWTER"/>